<proteinExistence type="predicted"/>
<dbReference type="AlphaFoldDB" id="A0A0E0RK09"/>
<evidence type="ECO:0000259" key="2">
    <source>
        <dbReference type="SMART" id="SM00849"/>
    </source>
</evidence>
<name>A0A0E0RK09_ORYRU</name>
<evidence type="ECO:0000313" key="4">
    <source>
        <dbReference type="Proteomes" id="UP000008022"/>
    </source>
</evidence>
<dbReference type="PANTHER" id="PTHR42663">
    <property type="entry name" value="HYDROLASE C777.06C-RELATED-RELATED"/>
    <property type="match status" value="1"/>
</dbReference>
<dbReference type="SMART" id="SM00849">
    <property type="entry name" value="Lactamase_B"/>
    <property type="match status" value="2"/>
</dbReference>
<dbReference type="Pfam" id="PF12706">
    <property type="entry name" value="Lactamase_B_2"/>
    <property type="match status" value="2"/>
</dbReference>
<dbReference type="PANTHER" id="PTHR42663:SF6">
    <property type="entry name" value="HYDROLASE C777.06C-RELATED"/>
    <property type="match status" value="1"/>
</dbReference>
<dbReference type="STRING" id="4529.A0A0E0RK09"/>
<keyword evidence="4" id="KW-1185">Reference proteome</keyword>
<feature type="compositionally biased region" description="Low complexity" evidence="1">
    <location>
        <begin position="446"/>
        <end position="465"/>
    </location>
</feature>
<dbReference type="eggNOG" id="ENOG502QWBK">
    <property type="taxonomic scope" value="Eukaryota"/>
</dbReference>
<feature type="domain" description="Metallo-beta-lactamase" evidence="2">
    <location>
        <begin position="75"/>
        <end position="279"/>
    </location>
</feature>
<dbReference type="Proteomes" id="UP000008022">
    <property type="component" value="Unassembled WGS sequence"/>
</dbReference>
<dbReference type="Gramene" id="ORUFI12G21010.1">
    <property type="protein sequence ID" value="ORUFI12G21010.1"/>
    <property type="gene ID" value="ORUFI12G21010"/>
</dbReference>
<dbReference type="InterPro" id="IPR036866">
    <property type="entry name" value="RibonucZ/Hydroxyglut_hydro"/>
</dbReference>
<protein>
    <recommendedName>
        <fullName evidence="2">Metallo-beta-lactamase domain-containing protein</fullName>
    </recommendedName>
</protein>
<dbReference type="Gene3D" id="3.60.15.10">
    <property type="entry name" value="Ribonuclease Z/Hydroxyacylglutathione hydrolase-like"/>
    <property type="match status" value="2"/>
</dbReference>
<feature type="compositionally biased region" description="Low complexity" evidence="1">
    <location>
        <begin position="473"/>
        <end position="483"/>
    </location>
</feature>
<evidence type="ECO:0000313" key="3">
    <source>
        <dbReference type="EnsemblPlants" id="ORUFI12G21010.1"/>
    </source>
</evidence>
<feature type="domain" description="Metallo-beta-lactamase" evidence="2">
    <location>
        <begin position="547"/>
        <end position="744"/>
    </location>
</feature>
<sequence>MASSVPNGHGAATATGEGGTPPPPPPSSSSSLVFLGTGCSSAVPNARCLIQPPDPPCAVCSQSLSVAPELNPNYRCNTSLLIDYCQDENAHKYILIDVGKTFREQVLRWFVHHKIPCVDSIILTHEHADAILGLDDVRIVQSFSPTNDIEPTPIYLSQFAMDSIAQKFPYLVRKKLKEGEEVRRVAQLDWRVIESDLQIPFVTSGLEFVPLPVIHGEDYICLGFLFGRKSKVAYISDVSWFPPSTEHGHILYSFCIGCNARMLVLIGNSPLDGLVLTTMHRTSSLCTYAYLSAISKSGGGQLDLLILDCLSRTLDAVKRICPKRALLIGMTDEMDHHKDNETLEEWSRREGIDVQLARDGSRVYIDLSGIFLSSYDGILLASTPSVVIFGGYESDRKWPEDAGECAGGGAGGGFLMKAVVGSGRQGRGTYLQNDLPNHFRIFSSPPDSVSVSPPLTDSSSSSPRSPAERREASSSPPMAASVPNGHSVAGEGGTPAPPPSSSSLVFLGTGCSSAVPNARCLIQPPDPPCAVCSQSLSVPPELNPNYRCNTSLLIDYCQDEVTHKYILIDVGKTFREQIILTHEHADAILGLDDVRIVQPFSPTNDIEPTPIYLSQFAMNSIAQKFPYLVRKKLKEGEEVRRVAQLDWRVIESDLQKPFVTSGLEFVPLPVIHGEDYVCLGFLFGRKSKVAYISDVSRFPPSTEHAISKSGEGQLDLLILDCLYRTLDAVKRICPKRALLIGMTHEMDHHKDNETLEEWSRREGIDVQLARDGLRVYIDLGSTSSTSNSKPQHKGKGPVTDQWAPLGQVPRAHWTGGREPCVRRKTTRGEAHPTTHH</sequence>
<dbReference type="OMA" id="VTHKYIL"/>
<evidence type="ECO:0000256" key="1">
    <source>
        <dbReference type="SAM" id="MobiDB-lite"/>
    </source>
</evidence>
<dbReference type="SUPFAM" id="SSF56281">
    <property type="entry name" value="Metallo-hydrolase/oxidoreductase"/>
    <property type="match status" value="2"/>
</dbReference>
<dbReference type="InterPro" id="IPR001279">
    <property type="entry name" value="Metallo-B-lactamas"/>
</dbReference>
<feature type="region of interest" description="Disordered" evidence="1">
    <location>
        <begin position="780"/>
        <end position="836"/>
    </location>
</feature>
<dbReference type="CDD" id="cd16279">
    <property type="entry name" value="metallo-hydrolase-like_MBL-fold"/>
    <property type="match status" value="2"/>
</dbReference>
<reference evidence="4" key="1">
    <citation type="submission" date="2013-06" db="EMBL/GenBank/DDBJ databases">
        <authorList>
            <person name="Zhao Q."/>
        </authorList>
    </citation>
    <scope>NUCLEOTIDE SEQUENCE</scope>
    <source>
        <strain evidence="4">cv. W1943</strain>
    </source>
</reference>
<organism evidence="3 4">
    <name type="scientific">Oryza rufipogon</name>
    <name type="common">Brownbeard rice</name>
    <name type="synonym">Asian wild rice</name>
    <dbReference type="NCBI Taxonomy" id="4529"/>
    <lineage>
        <taxon>Eukaryota</taxon>
        <taxon>Viridiplantae</taxon>
        <taxon>Streptophyta</taxon>
        <taxon>Embryophyta</taxon>
        <taxon>Tracheophyta</taxon>
        <taxon>Spermatophyta</taxon>
        <taxon>Magnoliopsida</taxon>
        <taxon>Liliopsida</taxon>
        <taxon>Poales</taxon>
        <taxon>Poaceae</taxon>
        <taxon>BOP clade</taxon>
        <taxon>Oryzoideae</taxon>
        <taxon>Oryzeae</taxon>
        <taxon>Oryzinae</taxon>
        <taxon>Oryza</taxon>
    </lineage>
</organism>
<feature type="region of interest" description="Disordered" evidence="1">
    <location>
        <begin position="446"/>
        <end position="501"/>
    </location>
</feature>
<feature type="compositionally biased region" description="Basic and acidic residues" evidence="1">
    <location>
        <begin position="826"/>
        <end position="836"/>
    </location>
</feature>
<accession>A0A0E0RK09</accession>
<feature type="region of interest" description="Disordered" evidence="1">
    <location>
        <begin position="1"/>
        <end position="30"/>
    </location>
</feature>
<reference evidence="3" key="2">
    <citation type="submission" date="2015-06" db="UniProtKB">
        <authorList>
            <consortium name="EnsemblPlants"/>
        </authorList>
    </citation>
    <scope>IDENTIFICATION</scope>
</reference>
<dbReference type="EnsemblPlants" id="ORUFI12G21010.1">
    <property type="protein sequence ID" value="ORUFI12G21010.1"/>
    <property type="gene ID" value="ORUFI12G21010"/>
</dbReference>
<feature type="compositionally biased region" description="Polar residues" evidence="1">
    <location>
        <begin position="780"/>
        <end position="789"/>
    </location>
</feature>